<evidence type="ECO:0000313" key="3">
    <source>
        <dbReference type="Proteomes" id="UP000887561"/>
    </source>
</evidence>
<dbReference type="WBParaSite" id="scaffold4620_cov222.g8440">
    <property type="protein sequence ID" value="scaffold4620_cov222.g8440"/>
    <property type="gene ID" value="scaffold4620_cov222.g8440"/>
</dbReference>
<protein>
    <submittedName>
        <fullName evidence="4">Uncharacterized protein</fullName>
    </submittedName>
</protein>
<proteinExistence type="predicted"/>
<feature type="compositionally biased region" description="Basic and acidic residues" evidence="2">
    <location>
        <begin position="1145"/>
        <end position="1163"/>
    </location>
</feature>
<evidence type="ECO:0000313" key="4">
    <source>
        <dbReference type="WBParaSite" id="scaffold4620_cov222.g8440"/>
    </source>
</evidence>
<reference evidence="4" key="1">
    <citation type="submission" date="2022-11" db="UniProtKB">
        <authorList>
            <consortium name="WormBaseParasite"/>
        </authorList>
    </citation>
    <scope>IDENTIFICATION</scope>
</reference>
<organism evidence="3 4">
    <name type="scientific">Meloidogyne javanica</name>
    <name type="common">Root-knot nematode worm</name>
    <dbReference type="NCBI Taxonomy" id="6303"/>
    <lineage>
        <taxon>Eukaryota</taxon>
        <taxon>Metazoa</taxon>
        <taxon>Ecdysozoa</taxon>
        <taxon>Nematoda</taxon>
        <taxon>Chromadorea</taxon>
        <taxon>Rhabditida</taxon>
        <taxon>Tylenchina</taxon>
        <taxon>Tylenchomorpha</taxon>
        <taxon>Tylenchoidea</taxon>
        <taxon>Meloidogynidae</taxon>
        <taxon>Meloidogyninae</taxon>
        <taxon>Meloidogyne</taxon>
        <taxon>Meloidogyne incognita group</taxon>
    </lineage>
</organism>
<feature type="region of interest" description="Disordered" evidence="2">
    <location>
        <begin position="977"/>
        <end position="1007"/>
    </location>
</feature>
<dbReference type="Proteomes" id="UP000887561">
    <property type="component" value="Unplaced"/>
</dbReference>
<feature type="coiled-coil region" evidence="1">
    <location>
        <begin position="628"/>
        <end position="691"/>
    </location>
</feature>
<keyword evidence="3" id="KW-1185">Reference proteome</keyword>
<sequence length="1530" mass="177713">MSLYDIILARPKFELKKIIEKDDKIRPKLEKYLSDNKEQQNENDAIWDILINRVKFVEKNTTFDKEEFDEMGKRTISLCKDLNKKFIDKVVKDEDLIKLTSSMGVLLNSFEFIESSIYNFEECEGIIFDEQFPEYIGRMLKISGLARKRDYYIDIADRIMNYIKNRKYEELLTLVVIHHGNNFVEVAKTLKDKIITPEDANLLKIKNDVLGLDTFFKFILSEGDEGEEIFEEKGDVEHEEILERIVEGNGDDGFVNENEDDVISEEDDRDVGKTSEQGNDSIASYGSEYDDLSSNLKCLSYTEKEYGTEVKMGTFEYDYNANYHNGDWIKLNDLCIKLIVFENDLDSILEYPPSKMKKRGDFETFDEWKNGQDKNSISSRIGELKEWCEDIKQVMESKSRFTCSRYHPINDSTDPFASSNKNSLSLLIILEYIQSLSEYKLRWELLNKLFLPIPQWRRQELAQLYCEKISEKILKLCDDHTKDNYQEVLTEAFTEILINFEMSSDIVSSFVKKFKKCGKKIFKTPSNGESQVNLQNNNVVHEGDEKDEGYTVKGLPEYMKRMLIITGFAGNEQYMEDTTNRIINYIFNEKFQDLLSLVVIHYGNDFVKEHEGNFRIRKRKLGNNEVAIMKLQYEQENLDKEVKLIENELEKLDEEIKATEEEHLKDIKLKIEEKEKAKTEKNEKLKEIADKISALINGIHKEGSEYLLKNSKISASESVPNTKKKANVDKDGQAKHKKHFSLSNIYQKNFVEKSGKKLSNSASFPVYGQKFMRENSKTKRGILTEFYCLTPSRFIESIVNITMENHVTLDLVTNEFDTKSLLSECSRNNTVDHENFLKNIFVHKKNKNLKSKQAVWELLAKYLVPLPRWKRQEVVLNTCRDLNVIASENCRNENCSDKEENHNEELTKCLNDFKLIYEILFARPRHEIKPIIRNNKKYYPFMEAVNKIYNKYPNLLLEDNNSDKPLLKKHLKLKKKLNKNKGIKQNQKPSEGPHQKPSEDTHQKDERPRDFNKFYWEQLKEIMLISGLTQDKTNYDKRIEKEFDEINKNGKYKEIRKFVERLRMFQREIPSDIENMPDSEIKKKYFYDEDKGLYNRINTIVDKVVDKVDIIDEVKINKNYAEVMKNDESEETISASAPANSPPDTPHELNNDKDLKEANENGKLKHSWKKSKLSISIPNLPSPRSIFGSKGNALKSPQPESVNEKSPKSPILKKLVKFKPSNNGNGQNLGKIIQDLSNVKNDFGDKDKKKKDKRVKSKQPETNGYNNYSSTSSCHPDLLKDAIEYVSPKGKKKDANHFDFLKNFDDSKTPSSTNEFIPDGIDFVWPVEHHNGTEHSTPKLASPNHDNGINNHDINGFFDEACYLFIDDIVGNHYKINICHIRKIGNHSNNGKLEAELNETGQAKTSTTSFEIFSESENEEPVELENIYKTTLEEAENSEKQKCYTDSDGTLKRRVTLQELLEQKSEEDKGDQTKTAKKKGGRFGVFKKFKKVGRGLYFSRGRGFIVLLAEAETPDKVKKSALYRQVNKID</sequence>
<feature type="region of interest" description="Disordered" evidence="2">
    <location>
        <begin position="262"/>
        <end position="286"/>
    </location>
</feature>
<evidence type="ECO:0000256" key="1">
    <source>
        <dbReference type="SAM" id="Coils"/>
    </source>
</evidence>
<feature type="region of interest" description="Disordered" evidence="2">
    <location>
        <begin position="1240"/>
        <end position="1272"/>
    </location>
</feature>
<feature type="compositionally biased region" description="Basic and acidic residues" evidence="2">
    <location>
        <begin position="991"/>
        <end position="1007"/>
    </location>
</feature>
<keyword evidence="1" id="KW-0175">Coiled coil</keyword>
<feature type="compositionally biased region" description="Basic residues" evidence="2">
    <location>
        <begin position="1248"/>
        <end position="1257"/>
    </location>
</feature>
<feature type="compositionally biased region" description="Low complexity" evidence="2">
    <location>
        <begin position="1262"/>
        <end position="1272"/>
    </location>
</feature>
<feature type="compositionally biased region" description="Polar residues" evidence="2">
    <location>
        <begin position="274"/>
        <end position="284"/>
    </location>
</feature>
<feature type="region of interest" description="Disordered" evidence="2">
    <location>
        <begin position="1128"/>
        <end position="1210"/>
    </location>
</feature>
<name>A0A915MR22_MELJA</name>
<accession>A0A915MR22</accession>
<evidence type="ECO:0000256" key="2">
    <source>
        <dbReference type="SAM" id="MobiDB-lite"/>
    </source>
</evidence>